<evidence type="ECO:0000313" key="4">
    <source>
        <dbReference type="EMBL" id="OMO62190.1"/>
    </source>
</evidence>
<proteinExistence type="predicted"/>
<protein>
    <submittedName>
        <fullName evidence="4">Homocysteine S-methyltransferase</fullName>
    </submittedName>
</protein>
<dbReference type="AlphaFoldDB" id="A0A1R3GW14"/>
<organism evidence="4 5">
    <name type="scientific">Corchorus capsularis</name>
    <name type="common">Jute</name>
    <dbReference type="NCBI Taxonomy" id="210143"/>
    <lineage>
        <taxon>Eukaryota</taxon>
        <taxon>Viridiplantae</taxon>
        <taxon>Streptophyta</taxon>
        <taxon>Embryophyta</taxon>
        <taxon>Tracheophyta</taxon>
        <taxon>Spermatophyta</taxon>
        <taxon>Magnoliopsida</taxon>
        <taxon>eudicotyledons</taxon>
        <taxon>Gunneridae</taxon>
        <taxon>Pentapetalae</taxon>
        <taxon>rosids</taxon>
        <taxon>malvids</taxon>
        <taxon>Malvales</taxon>
        <taxon>Malvaceae</taxon>
        <taxon>Grewioideae</taxon>
        <taxon>Apeibeae</taxon>
        <taxon>Corchorus</taxon>
    </lineage>
</organism>
<dbReference type="InterPro" id="IPR051486">
    <property type="entry name" value="Hcy_S-methyltransferase"/>
</dbReference>
<reference evidence="4 5" key="1">
    <citation type="submission" date="2013-09" db="EMBL/GenBank/DDBJ databases">
        <title>Corchorus capsularis genome sequencing.</title>
        <authorList>
            <person name="Alam M."/>
            <person name="Haque M.S."/>
            <person name="Islam M.S."/>
            <person name="Emdad E.M."/>
            <person name="Islam M.M."/>
            <person name="Ahmed B."/>
            <person name="Halim A."/>
            <person name="Hossen Q.M.M."/>
            <person name="Hossain M.Z."/>
            <person name="Ahmed R."/>
            <person name="Khan M.M."/>
            <person name="Islam R."/>
            <person name="Rashid M.M."/>
            <person name="Khan S.A."/>
            <person name="Rahman M.S."/>
            <person name="Alam M."/>
        </authorList>
    </citation>
    <scope>NUCLEOTIDE SEQUENCE [LARGE SCALE GENOMIC DNA]</scope>
    <source>
        <strain evidence="5">cv. CVL-1</strain>
        <tissue evidence="4">Whole seedling</tissue>
    </source>
</reference>
<keyword evidence="5" id="KW-1185">Reference proteome</keyword>
<comment type="caution">
    <text evidence="4">The sequence shown here is derived from an EMBL/GenBank/DDBJ whole genome shotgun (WGS) entry which is preliminary data.</text>
</comment>
<dbReference type="InterPro" id="IPR036589">
    <property type="entry name" value="HCY_dom_sf"/>
</dbReference>
<keyword evidence="2" id="KW-0862">Zinc</keyword>
<dbReference type="Gene3D" id="3.20.20.330">
    <property type="entry name" value="Homocysteine-binding-like domain"/>
    <property type="match status" value="1"/>
</dbReference>
<dbReference type="GO" id="GO:0032259">
    <property type="term" value="P:methylation"/>
    <property type="evidence" value="ECO:0007669"/>
    <property type="project" value="UniProtKB-KW"/>
</dbReference>
<evidence type="ECO:0000256" key="1">
    <source>
        <dbReference type="ARBA" id="ARBA00022723"/>
    </source>
</evidence>
<keyword evidence="4" id="KW-0808">Transferase</keyword>
<gene>
    <name evidence="4" type="ORF">CCACVL1_22969</name>
</gene>
<keyword evidence="4" id="KW-0489">Methyltransferase</keyword>
<evidence type="ECO:0000256" key="2">
    <source>
        <dbReference type="ARBA" id="ARBA00022833"/>
    </source>
</evidence>
<dbReference type="GO" id="GO:0046872">
    <property type="term" value="F:metal ion binding"/>
    <property type="evidence" value="ECO:0007669"/>
    <property type="project" value="UniProtKB-KW"/>
</dbReference>
<dbReference type="OrthoDB" id="261426at2759"/>
<name>A0A1R3GW14_COCAP</name>
<dbReference type="PANTHER" id="PTHR46015:SF7">
    <property type="entry name" value="HOMOCYSTEINE S-METHYLTRANSFERASE 1"/>
    <property type="match status" value="1"/>
</dbReference>
<dbReference type="GO" id="GO:0033528">
    <property type="term" value="P:S-methylmethionine cycle"/>
    <property type="evidence" value="ECO:0007669"/>
    <property type="project" value="TreeGrafter"/>
</dbReference>
<keyword evidence="1" id="KW-0479">Metal-binding</keyword>
<evidence type="ECO:0000256" key="3">
    <source>
        <dbReference type="SAM" id="MobiDB-lite"/>
    </source>
</evidence>
<evidence type="ECO:0000313" key="5">
    <source>
        <dbReference type="Proteomes" id="UP000188268"/>
    </source>
</evidence>
<dbReference type="GO" id="GO:0008898">
    <property type="term" value="F:S-adenosylmethionine-homocysteine S-methyltransferase activity"/>
    <property type="evidence" value="ECO:0007669"/>
    <property type="project" value="TreeGrafter"/>
</dbReference>
<dbReference type="PANTHER" id="PTHR46015">
    <property type="entry name" value="ZGC:172121"/>
    <property type="match status" value="1"/>
</dbReference>
<dbReference type="STRING" id="210143.A0A1R3GW14"/>
<feature type="region of interest" description="Disordered" evidence="3">
    <location>
        <begin position="118"/>
        <end position="144"/>
    </location>
</feature>
<sequence>MLMLDIAIQIFEILKQPGPKYLTQATISGFLSRGLSLEEGQSLLKKSVKLAVEARDKFWDAKGSVPGNSYNRALVVASIGSYGSSHFEGTSTASCLRYFSYERFYVIEFFPSEDGDAPRAYHGLEEHNGDHGEDEQGLQGSKDKLEEHGGCAQLVPISKEMTKMPFDPLKMPLGPMTRARAKKFKDALTSFVQTHLEELKTIEVQLKSFDEDKGKNVPIDSKLVTLLAIDG</sequence>
<dbReference type="GO" id="GO:0009086">
    <property type="term" value="P:methionine biosynthetic process"/>
    <property type="evidence" value="ECO:0007669"/>
    <property type="project" value="TreeGrafter"/>
</dbReference>
<dbReference type="Gramene" id="OMO62190">
    <property type="protein sequence ID" value="OMO62190"/>
    <property type="gene ID" value="CCACVL1_22969"/>
</dbReference>
<dbReference type="EMBL" id="AWWV01013303">
    <property type="protein sequence ID" value="OMO62190.1"/>
    <property type="molecule type" value="Genomic_DNA"/>
</dbReference>
<feature type="compositionally biased region" description="Basic and acidic residues" evidence="3">
    <location>
        <begin position="118"/>
        <end position="131"/>
    </location>
</feature>
<dbReference type="Proteomes" id="UP000188268">
    <property type="component" value="Unassembled WGS sequence"/>
</dbReference>
<accession>A0A1R3GW14</accession>